<dbReference type="RefSeq" id="WP_380579682.1">
    <property type="nucleotide sequence ID" value="NZ_JBHSQJ010000010.1"/>
</dbReference>
<keyword evidence="8" id="KW-0732">Signal</keyword>
<dbReference type="InterPro" id="IPR023828">
    <property type="entry name" value="Peptidase_S8_Ser-AS"/>
</dbReference>
<accession>A0ABW1FV50</accession>
<evidence type="ECO:0000313" key="11">
    <source>
        <dbReference type="Proteomes" id="UP001596174"/>
    </source>
</evidence>
<dbReference type="PROSITE" id="PS00138">
    <property type="entry name" value="SUBTILASE_SER"/>
    <property type="match status" value="1"/>
</dbReference>
<dbReference type="InterPro" id="IPR015366">
    <property type="entry name" value="S53_propep"/>
</dbReference>
<dbReference type="Pfam" id="PF09286">
    <property type="entry name" value="Pro-kuma_activ"/>
    <property type="match status" value="1"/>
</dbReference>
<dbReference type="InterPro" id="IPR030400">
    <property type="entry name" value="Sedolisin_dom"/>
</dbReference>
<dbReference type="EMBL" id="JBHSQJ010000010">
    <property type="protein sequence ID" value="MFC5906359.1"/>
    <property type="molecule type" value="Genomic_DNA"/>
</dbReference>
<dbReference type="Gene3D" id="3.40.50.200">
    <property type="entry name" value="Peptidase S8/S53 domain"/>
    <property type="match status" value="1"/>
</dbReference>
<dbReference type="InterPro" id="IPR050819">
    <property type="entry name" value="Tripeptidyl-peptidase_I"/>
</dbReference>
<dbReference type="SUPFAM" id="SSF52743">
    <property type="entry name" value="Subtilisin-like"/>
    <property type="match status" value="1"/>
</dbReference>
<evidence type="ECO:0000259" key="9">
    <source>
        <dbReference type="PROSITE" id="PS51695"/>
    </source>
</evidence>
<protein>
    <submittedName>
        <fullName evidence="10">Protease pro-enzyme activation domain-containing protein</fullName>
    </submittedName>
</protein>
<comment type="caution">
    <text evidence="10">The sequence shown here is derived from an EMBL/GenBank/DDBJ whole genome shotgun (WGS) entry which is preliminary data.</text>
</comment>
<feature type="domain" description="Peptidase S53" evidence="9">
    <location>
        <begin position="251"/>
        <end position="678"/>
    </location>
</feature>
<dbReference type="PANTHER" id="PTHR14218:SF15">
    <property type="entry name" value="TRIPEPTIDYL-PEPTIDASE 1"/>
    <property type="match status" value="1"/>
</dbReference>
<name>A0ABW1FV50_9ACTN</name>
<sequence length="681" mass="69809">MKHTRVQRARIATVAAAALALASGSLVLASPSNAAAPAPAAKAVSGSHPAWATAAADQGAASAAAEYTATVYYQGQDPAGLDAYAKSVSDPNSAGYGKFLTPAQFSARFGATQAQQDAVKQWLTGAGLTIVGSTAHGVTVKGDNAALQRAFGTTVHEYTVDGKTQHAPATNVVVPASVSNAVLGVTGLSSATATGKAKPQSVRVRNTVGAGVKPADGLPTTATCSDYWGEKTATGAPAGYTSDPVPFDQCSFVPSQLRKAYGVTASGLTGKGATVAIVDAYGLSTMEQDANTFATAHGDKAFAPGQYTEYVTPDQWTHTAECGGPAGWAGEEALDVEMVHGLAPDAKVVYVGANSCYDADLLGSLQMIVDKHLADVVTNSWGEIMHTTDAGDMDPTQIAAYEQVFKQGAAEGIGFNFSAGDCGDESPEAAATGANCQTDTARAQADFPDSDPWVTSVGGTALGLASKAGKYGFETDMGNLRSGLSADGKSWTPFPAPFFFGGGGGTSEDFAQPWYQSWTVPGSLSHTLMTGAKSKTAQRVTPDVAMNGDLYTSVNVGFTDGGVYSEGGYGGTSVSSPEFAGVLADAIQAQGHAIGFANPDIYLRSTLGLFHDVVDRQAQRHEAPLSNVADFGVIGGTLRVRLVAFGQDTSLNATPGYDNATGVGSPTAALLNSYKWVDFSR</sequence>
<evidence type="ECO:0000313" key="10">
    <source>
        <dbReference type="EMBL" id="MFC5906359.1"/>
    </source>
</evidence>
<feature type="chain" id="PRO_5045220949" evidence="8">
    <location>
        <begin position="35"/>
        <end position="681"/>
    </location>
</feature>
<dbReference type="GO" id="GO:0006508">
    <property type="term" value="P:proteolysis"/>
    <property type="evidence" value="ECO:0007669"/>
    <property type="project" value="UniProtKB-KW"/>
</dbReference>
<keyword evidence="6" id="KW-0106">Calcium</keyword>
<evidence type="ECO:0000256" key="4">
    <source>
        <dbReference type="ARBA" id="ARBA00022801"/>
    </source>
</evidence>
<keyword evidence="4" id="KW-0378">Hydrolase</keyword>
<keyword evidence="3" id="KW-0479">Metal-binding</keyword>
<evidence type="ECO:0000256" key="7">
    <source>
        <dbReference type="ARBA" id="ARBA00023145"/>
    </source>
</evidence>
<keyword evidence="11" id="KW-1185">Reference proteome</keyword>
<proteinExistence type="predicted"/>
<dbReference type="PANTHER" id="PTHR14218">
    <property type="entry name" value="PROTEASE S8 TRIPEPTIDYL PEPTIDASE I CLN2"/>
    <property type="match status" value="1"/>
</dbReference>
<evidence type="ECO:0000256" key="5">
    <source>
        <dbReference type="ARBA" id="ARBA00022825"/>
    </source>
</evidence>
<evidence type="ECO:0000256" key="2">
    <source>
        <dbReference type="ARBA" id="ARBA00022670"/>
    </source>
</evidence>
<gene>
    <name evidence="10" type="ORF">ACFP3V_03875</name>
</gene>
<dbReference type="InterPro" id="IPR036852">
    <property type="entry name" value="Peptidase_S8/S53_dom_sf"/>
</dbReference>
<dbReference type="GO" id="GO:0008233">
    <property type="term" value="F:peptidase activity"/>
    <property type="evidence" value="ECO:0007669"/>
    <property type="project" value="UniProtKB-KW"/>
</dbReference>
<keyword evidence="2 10" id="KW-0645">Protease</keyword>
<comment type="cofactor">
    <cofactor evidence="1">
        <name>Ca(2+)</name>
        <dbReference type="ChEBI" id="CHEBI:29108"/>
    </cofactor>
</comment>
<evidence type="ECO:0000256" key="3">
    <source>
        <dbReference type="ARBA" id="ARBA00022723"/>
    </source>
</evidence>
<evidence type="ECO:0000256" key="6">
    <source>
        <dbReference type="ARBA" id="ARBA00022837"/>
    </source>
</evidence>
<evidence type="ECO:0000256" key="1">
    <source>
        <dbReference type="ARBA" id="ARBA00001913"/>
    </source>
</evidence>
<dbReference type="CDD" id="cd11377">
    <property type="entry name" value="Pro-peptidase_S53"/>
    <property type="match status" value="1"/>
</dbReference>
<dbReference type="Proteomes" id="UP001596174">
    <property type="component" value="Unassembled WGS sequence"/>
</dbReference>
<feature type="signal peptide" evidence="8">
    <location>
        <begin position="1"/>
        <end position="34"/>
    </location>
</feature>
<keyword evidence="7" id="KW-0865">Zymogen</keyword>
<dbReference type="SMART" id="SM00944">
    <property type="entry name" value="Pro-kuma_activ"/>
    <property type="match status" value="1"/>
</dbReference>
<evidence type="ECO:0000256" key="8">
    <source>
        <dbReference type="SAM" id="SignalP"/>
    </source>
</evidence>
<keyword evidence="5" id="KW-0720">Serine protease</keyword>
<reference evidence="11" key="1">
    <citation type="journal article" date="2019" name="Int. J. Syst. Evol. Microbiol.">
        <title>The Global Catalogue of Microorganisms (GCM) 10K type strain sequencing project: providing services to taxonomists for standard genome sequencing and annotation.</title>
        <authorList>
            <consortium name="The Broad Institute Genomics Platform"/>
            <consortium name="The Broad Institute Genome Sequencing Center for Infectious Disease"/>
            <person name="Wu L."/>
            <person name="Ma J."/>
        </authorList>
    </citation>
    <scope>NUCLEOTIDE SEQUENCE [LARGE SCALE GENOMIC DNA]</scope>
    <source>
        <strain evidence="11">JCM 4816</strain>
    </source>
</reference>
<dbReference type="SUPFAM" id="SSF54897">
    <property type="entry name" value="Protease propeptides/inhibitors"/>
    <property type="match status" value="1"/>
</dbReference>
<dbReference type="PROSITE" id="PS51695">
    <property type="entry name" value="SEDOLISIN"/>
    <property type="match status" value="1"/>
</dbReference>
<organism evidence="10 11">
    <name type="scientific">Streptacidiphilus monticola</name>
    <dbReference type="NCBI Taxonomy" id="2161674"/>
    <lineage>
        <taxon>Bacteria</taxon>
        <taxon>Bacillati</taxon>
        <taxon>Actinomycetota</taxon>
        <taxon>Actinomycetes</taxon>
        <taxon>Kitasatosporales</taxon>
        <taxon>Streptomycetaceae</taxon>
        <taxon>Streptacidiphilus</taxon>
    </lineage>
</organism>
<dbReference type="CDD" id="cd04056">
    <property type="entry name" value="Peptidases_S53"/>
    <property type="match status" value="1"/>
</dbReference>